<feature type="signal peptide" evidence="1">
    <location>
        <begin position="1"/>
        <end position="17"/>
    </location>
</feature>
<dbReference type="CDD" id="cd23992">
    <property type="entry name" value="PBP_GOBP"/>
    <property type="match status" value="1"/>
</dbReference>
<keyword evidence="1" id="KW-0732">Signal</keyword>
<sequence>MKLTLLLFFTLVTYVATMGVEYEGMVESIANFLELTKDEVRPCFNMTGITQEDVMEFAQVKVDDLQTTNANIIASKMGCLMACLGEKKEIMTDARINVDKTKEIIHSMVEKQNIRLSKLPEFDQKVDSCANLVETVTYKCEVALTFVYCLCT</sequence>
<dbReference type="EMBL" id="FX985596">
    <property type="protein sequence ID" value="BBF97928.1"/>
    <property type="molecule type" value="mRNA"/>
</dbReference>
<organism evidence="2">
    <name type="scientific">Odontomachus monticola</name>
    <name type="common">Trap-jaw ant</name>
    <dbReference type="NCBI Taxonomy" id="613454"/>
    <lineage>
        <taxon>Eukaryota</taxon>
        <taxon>Metazoa</taxon>
        <taxon>Ecdysozoa</taxon>
        <taxon>Arthropoda</taxon>
        <taxon>Hexapoda</taxon>
        <taxon>Insecta</taxon>
        <taxon>Pterygota</taxon>
        <taxon>Neoptera</taxon>
        <taxon>Endopterygota</taxon>
        <taxon>Hymenoptera</taxon>
        <taxon>Apocrita</taxon>
        <taxon>Aculeata</taxon>
        <taxon>Formicoidea</taxon>
        <taxon>Formicidae</taxon>
        <taxon>Ponerinae</taxon>
        <taxon>Ponerini</taxon>
        <taxon>Odontomachus</taxon>
    </lineage>
</organism>
<dbReference type="SUPFAM" id="SSF47565">
    <property type="entry name" value="Insect pheromone/odorant-binding proteins"/>
    <property type="match status" value="1"/>
</dbReference>
<dbReference type="InterPro" id="IPR036728">
    <property type="entry name" value="PBP_GOBP_sf"/>
</dbReference>
<evidence type="ECO:0000256" key="1">
    <source>
        <dbReference type="SAM" id="SignalP"/>
    </source>
</evidence>
<dbReference type="InterPro" id="IPR006170">
    <property type="entry name" value="PBP/GOBP"/>
</dbReference>
<dbReference type="Gene3D" id="1.10.238.20">
    <property type="entry name" value="Pheromone/general odorant binding protein domain"/>
    <property type="match status" value="1"/>
</dbReference>
<name>A0A348G655_ODOMO</name>
<dbReference type="Pfam" id="PF01395">
    <property type="entry name" value="PBP_GOBP"/>
    <property type="match status" value="1"/>
</dbReference>
<protein>
    <submittedName>
        <fullName evidence="2">Pheromone binding protein 3</fullName>
    </submittedName>
</protein>
<dbReference type="GO" id="GO:0005549">
    <property type="term" value="F:odorant binding"/>
    <property type="evidence" value="ECO:0007669"/>
    <property type="project" value="InterPro"/>
</dbReference>
<accession>A0A348G655</accession>
<gene>
    <name evidence="2" type="primary">PBP3_OM</name>
</gene>
<feature type="chain" id="PRO_5017005187" evidence="1">
    <location>
        <begin position="18"/>
        <end position="152"/>
    </location>
</feature>
<proteinExistence type="evidence at transcript level"/>
<dbReference type="AlphaFoldDB" id="A0A348G655"/>
<reference evidence="2" key="1">
    <citation type="journal article" date="2017" name="Toxins">
        <title>Combined Venom Gland Transcriptomic and Venom Peptidomic Analysis of the Predatory Ant Odontomachus monticola.</title>
        <authorList>
            <person name="Kazuma K."/>
            <person name="Masuko K."/>
            <person name="Konno K."/>
            <person name="Inagaki H."/>
        </authorList>
    </citation>
    <scope>NUCLEOTIDE SEQUENCE</scope>
    <source>
        <tissue evidence="2">Venom gland and sac</tissue>
    </source>
</reference>
<evidence type="ECO:0000313" key="2">
    <source>
        <dbReference type="EMBL" id="BBF97928.1"/>
    </source>
</evidence>